<dbReference type="Proteomes" id="UP000321157">
    <property type="component" value="Unassembled WGS sequence"/>
</dbReference>
<dbReference type="PANTHER" id="PTHR38441:SF1">
    <property type="entry name" value="MEMBRANE PROTEIN"/>
    <property type="match status" value="1"/>
</dbReference>
<dbReference type="PANTHER" id="PTHR38441">
    <property type="entry name" value="INTEGRAL MEMBRANE PROTEIN-RELATED"/>
    <property type="match status" value="1"/>
</dbReference>
<feature type="transmembrane region" description="Helical" evidence="1">
    <location>
        <begin position="79"/>
        <end position="100"/>
    </location>
</feature>
<keyword evidence="1" id="KW-1133">Transmembrane helix</keyword>
<keyword evidence="1" id="KW-0472">Membrane</keyword>
<dbReference type="EMBL" id="BJXX01000027">
    <property type="protein sequence ID" value="GEN33168.1"/>
    <property type="molecule type" value="Genomic_DNA"/>
</dbReference>
<keyword evidence="1" id="KW-0812">Transmembrane</keyword>
<proteinExistence type="predicted"/>
<sequence length="157" mass="17966">MLSEALTTLKPLYLGGDSRFFFNQTQTKRTIIKMGVIRMANLAQTNTSDMGGKRGQGIDYSAIARSEKFKKLMQAKKRFIVPMCIFFMVFYYTLPIMTSYSKVLNTPAIGSITWAWIYAFGQFIMTWALCMIYTRKANSFDSIANEIIEEQQKGGRN</sequence>
<evidence type="ECO:0008006" key="4">
    <source>
        <dbReference type="Google" id="ProtNLM"/>
    </source>
</evidence>
<name>A0A511V5H0_9BACL</name>
<evidence type="ECO:0000256" key="1">
    <source>
        <dbReference type="SAM" id="Phobius"/>
    </source>
</evidence>
<evidence type="ECO:0000313" key="3">
    <source>
        <dbReference type="Proteomes" id="UP000321157"/>
    </source>
</evidence>
<reference evidence="2 3" key="1">
    <citation type="submission" date="2019-07" db="EMBL/GenBank/DDBJ databases">
        <title>Whole genome shotgun sequence of Aneurinibacillus danicus NBRC 102444.</title>
        <authorList>
            <person name="Hosoyama A."/>
            <person name="Uohara A."/>
            <person name="Ohji S."/>
            <person name="Ichikawa N."/>
        </authorList>
    </citation>
    <scope>NUCLEOTIDE SEQUENCE [LARGE SCALE GENOMIC DNA]</scope>
    <source>
        <strain evidence="2 3">NBRC 102444</strain>
    </source>
</reference>
<protein>
    <recommendedName>
        <fullName evidence="4">DUF485 domain-containing protein</fullName>
    </recommendedName>
</protein>
<feature type="transmembrane region" description="Helical" evidence="1">
    <location>
        <begin position="112"/>
        <end position="133"/>
    </location>
</feature>
<organism evidence="2 3">
    <name type="scientific">Aneurinibacillus danicus</name>
    <dbReference type="NCBI Taxonomy" id="267746"/>
    <lineage>
        <taxon>Bacteria</taxon>
        <taxon>Bacillati</taxon>
        <taxon>Bacillota</taxon>
        <taxon>Bacilli</taxon>
        <taxon>Bacillales</taxon>
        <taxon>Paenibacillaceae</taxon>
        <taxon>Aneurinibacillus group</taxon>
        <taxon>Aneurinibacillus</taxon>
    </lineage>
</organism>
<gene>
    <name evidence="2" type="ORF">ADA01nite_06280</name>
</gene>
<dbReference type="AlphaFoldDB" id="A0A511V5H0"/>
<dbReference type="InterPro" id="IPR007436">
    <property type="entry name" value="DUF485"/>
</dbReference>
<keyword evidence="3" id="KW-1185">Reference proteome</keyword>
<comment type="caution">
    <text evidence="2">The sequence shown here is derived from an EMBL/GenBank/DDBJ whole genome shotgun (WGS) entry which is preliminary data.</text>
</comment>
<accession>A0A511V5H0</accession>
<evidence type="ECO:0000313" key="2">
    <source>
        <dbReference type="EMBL" id="GEN33168.1"/>
    </source>
</evidence>
<dbReference type="Pfam" id="PF04341">
    <property type="entry name" value="DUF485"/>
    <property type="match status" value="1"/>
</dbReference>